<gene>
    <name evidence="2" type="ORF">FWK35_00030033</name>
</gene>
<dbReference type="Proteomes" id="UP000478052">
    <property type="component" value="Unassembled WGS sequence"/>
</dbReference>
<proteinExistence type="predicted"/>
<evidence type="ECO:0000313" key="3">
    <source>
        <dbReference type="Proteomes" id="UP000478052"/>
    </source>
</evidence>
<protein>
    <recommendedName>
        <fullName evidence="4">BESS domain-containing protein</fullName>
    </recommendedName>
</protein>
<feature type="region of interest" description="Disordered" evidence="1">
    <location>
        <begin position="189"/>
        <end position="240"/>
    </location>
</feature>
<keyword evidence="3" id="KW-1185">Reference proteome</keyword>
<name>A0A6G0W188_APHCR</name>
<dbReference type="OrthoDB" id="6416242at2759"/>
<feature type="compositionally biased region" description="Polar residues" evidence="1">
    <location>
        <begin position="208"/>
        <end position="227"/>
    </location>
</feature>
<sequence>MSFIIPFLENRKTHGNLNESQASIDVVADSGDFSDEFEENDTPSPSENCGNVDVEVGRNFQAIDKVTHDVVPMENHYEAIKKNKKQKSQPITPVQQMVDILKENSALKKRRFEDKSVRSDSDSFKTDFLKNLDDTDMFFLSMSKMTKQLPKIEQSRIKLGLSNSVLSAEIRSNEQSYFGTPGYSCYPQQQSASSISSESSTIQPTTSNSYYSSGEHSNTSAQHQRQSLLEMVSLPSHEYE</sequence>
<accession>A0A6G0W188</accession>
<evidence type="ECO:0000313" key="2">
    <source>
        <dbReference type="EMBL" id="KAF0714354.1"/>
    </source>
</evidence>
<evidence type="ECO:0008006" key="4">
    <source>
        <dbReference type="Google" id="ProtNLM"/>
    </source>
</evidence>
<feature type="compositionally biased region" description="Low complexity" evidence="1">
    <location>
        <begin position="189"/>
        <end position="207"/>
    </location>
</feature>
<comment type="caution">
    <text evidence="2">The sequence shown here is derived from an EMBL/GenBank/DDBJ whole genome shotgun (WGS) entry which is preliminary data.</text>
</comment>
<organism evidence="2 3">
    <name type="scientific">Aphis craccivora</name>
    <name type="common">Cowpea aphid</name>
    <dbReference type="NCBI Taxonomy" id="307492"/>
    <lineage>
        <taxon>Eukaryota</taxon>
        <taxon>Metazoa</taxon>
        <taxon>Ecdysozoa</taxon>
        <taxon>Arthropoda</taxon>
        <taxon>Hexapoda</taxon>
        <taxon>Insecta</taxon>
        <taxon>Pterygota</taxon>
        <taxon>Neoptera</taxon>
        <taxon>Paraneoptera</taxon>
        <taxon>Hemiptera</taxon>
        <taxon>Sternorrhyncha</taxon>
        <taxon>Aphidomorpha</taxon>
        <taxon>Aphidoidea</taxon>
        <taxon>Aphididae</taxon>
        <taxon>Aphidini</taxon>
        <taxon>Aphis</taxon>
        <taxon>Aphis</taxon>
    </lineage>
</organism>
<dbReference type="EMBL" id="VUJU01010440">
    <property type="protein sequence ID" value="KAF0714354.1"/>
    <property type="molecule type" value="Genomic_DNA"/>
</dbReference>
<reference evidence="2 3" key="1">
    <citation type="submission" date="2019-08" db="EMBL/GenBank/DDBJ databases">
        <title>Whole genome of Aphis craccivora.</title>
        <authorList>
            <person name="Voronova N.V."/>
            <person name="Shulinski R.S."/>
            <person name="Bandarenka Y.V."/>
            <person name="Zhorov D.G."/>
            <person name="Warner D."/>
        </authorList>
    </citation>
    <scope>NUCLEOTIDE SEQUENCE [LARGE SCALE GENOMIC DNA]</scope>
    <source>
        <strain evidence="2">180601</strain>
        <tissue evidence="2">Whole Body</tissue>
    </source>
</reference>
<dbReference type="AlphaFoldDB" id="A0A6G0W188"/>
<evidence type="ECO:0000256" key="1">
    <source>
        <dbReference type="SAM" id="MobiDB-lite"/>
    </source>
</evidence>